<protein>
    <submittedName>
        <fullName evidence="1">Uncharacterized protein</fullName>
    </submittedName>
</protein>
<reference evidence="1 2" key="2">
    <citation type="submission" date="2020-04" db="EMBL/GenBank/DDBJ databases">
        <title>Genome sequencing and assembly of multiple isolates from the Colletotrichum gloeosporioides species complex.</title>
        <authorList>
            <person name="Gan P."/>
            <person name="Shirasu K."/>
        </authorList>
    </citation>
    <scope>NUCLEOTIDE SEQUENCE [LARGE SCALE GENOMIC DNA]</scope>
    <source>
        <strain evidence="1 2">Nara gc5</strain>
    </source>
</reference>
<dbReference type="RefSeq" id="XP_031883737.1">
    <property type="nucleotide sequence ID" value="XM_032037503.1"/>
</dbReference>
<gene>
    <name evidence="1" type="ORF">CGGC5_v009117</name>
</gene>
<keyword evidence="2" id="KW-1185">Reference proteome</keyword>
<proteinExistence type="predicted"/>
<dbReference type="AlphaFoldDB" id="A0A7J6J218"/>
<evidence type="ECO:0000313" key="2">
    <source>
        <dbReference type="Proteomes" id="UP000011096"/>
    </source>
</evidence>
<evidence type="ECO:0000313" key="1">
    <source>
        <dbReference type="EMBL" id="KAF4482400.1"/>
    </source>
</evidence>
<dbReference type="EMBL" id="ANPB02000005">
    <property type="protein sequence ID" value="KAF4482400.1"/>
    <property type="molecule type" value="Genomic_DNA"/>
</dbReference>
<reference evidence="1 2" key="1">
    <citation type="submission" date="2012-08" db="EMBL/GenBank/DDBJ databases">
        <authorList>
            <person name="Gan P.H.P."/>
            <person name="Ikeda K."/>
            <person name="Irieda H."/>
            <person name="Narusaka M."/>
            <person name="O'Connell R.J."/>
            <person name="Narusaka Y."/>
            <person name="Takano Y."/>
            <person name="Kubo Y."/>
            <person name="Shirasu K."/>
        </authorList>
    </citation>
    <scope>NUCLEOTIDE SEQUENCE [LARGE SCALE GENOMIC DNA]</scope>
    <source>
        <strain evidence="1 2">Nara gc5</strain>
    </source>
</reference>
<dbReference type="GeneID" id="43621479"/>
<dbReference type="Proteomes" id="UP000011096">
    <property type="component" value="Unassembled WGS sequence"/>
</dbReference>
<name>A0A7J6J218_COLFN</name>
<organism evidence="1 2">
    <name type="scientific">Colletotrichum fructicola (strain Nara gc5)</name>
    <name type="common">Anthracnose fungus</name>
    <name type="synonym">Colletotrichum gloeosporioides (strain Nara gc5)</name>
    <dbReference type="NCBI Taxonomy" id="1213859"/>
    <lineage>
        <taxon>Eukaryota</taxon>
        <taxon>Fungi</taxon>
        <taxon>Dikarya</taxon>
        <taxon>Ascomycota</taxon>
        <taxon>Pezizomycotina</taxon>
        <taxon>Sordariomycetes</taxon>
        <taxon>Hypocreomycetidae</taxon>
        <taxon>Glomerellales</taxon>
        <taxon>Glomerellaceae</taxon>
        <taxon>Colletotrichum</taxon>
        <taxon>Colletotrichum gloeosporioides species complex</taxon>
    </lineage>
</organism>
<dbReference type="InParanoid" id="A0A7J6J218"/>
<comment type="caution">
    <text evidence="1">The sequence shown here is derived from an EMBL/GenBank/DDBJ whole genome shotgun (WGS) entry which is preliminary data.</text>
</comment>
<dbReference type="OrthoDB" id="3200163at2759"/>
<sequence length="485" mass="55421">MEVLGAVSSAVALAEIFAKSVLTTKKLWDEAQDVPEEINRLMNDLTHLKPMLEEAEAVFINQAQNPSTDTALLLMHNYKEVSGKLHLLAADLNQRIVTAKRGKRNLTKLKAMLSKTLIQRFRSELDSISRTLSFFFNVHNLHSQRESQALHLQSISLHRNTDDKIGQLLSLVQSHLLLQTVDNVQPDRLEGDPTNYDDRMVEDLVEESNFNDLVQGGRRQRRQKPKPIAWRQRRLLGGYTYQISKHPGKPTAQVLQVRVELPWCLSGRAWDFEAYSSPMGWNASIRPWTTRPKGDRIFDLVRQGSWPEVAEHLTSGRASILDRNEFGHSLLDIALRESNFSVARSLVTMGFHIEGSGLLETIEYTWIQADRHQDDGVLHWFKFVAELGLLGTLSDKLFSLENVQALGLVYVCHYVWTVPGLLSLFVGERNAVNGEVSIFELFRTLFWEQTNPQLFLRLCRNKNVSPQFFRESILKEIGKSSQYGF</sequence>
<accession>A0A7J6J218</accession>